<evidence type="ECO:0000256" key="4">
    <source>
        <dbReference type="ARBA" id="ARBA00022692"/>
    </source>
</evidence>
<dbReference type="InterPro" id="IPR003370">
    <property type="entry name" value="Chromate_transpt"/>
</dbReference>
<dbReference type="PANTHER" id="PTHR33567">
    <property type="entry name" value="CHROMATE ION TRANSPORTER (EUROFUNG)"/>
    <property type="match status" value="1"/>
</dbReference>
<comment type="caution">
    <text evidence="8">The sequence shown here is derived from an EMBL/GenBank/DDBJ whole genome shotgun (WGS) entry which is preliminary data.</text>
</comment>
<comment type="subcellular location">
    <subcellularLocation>
        <location evidence="1">Cell membrane</location>
        <topology evidence="1">Multi-pass membrane protein</topology>
    </subcellularLocation>
</comment>
<keyword evidence="6 7" id="KW-0472">Membrane</keyword>
<dbReference type="Proteomes" id="UP001159100">
    <property type="component" value="Unassembled WGS sequence"/>
</dbReference>
<feature type="transmembrane region" description="Helical" evidence="7">
    <location>
        <begin position="114"/>
        <end position="131"/>
    </location>
</feature>
<sequence length="182" mass="19619">MQSILLHLMIQCALWSLMSIGGNTVALSDIHRYTVTDMNWITDGQFVAFFALSQALPGPNGMFLVFIGQQAAGVPGAMVALLAKLLPCSVLTYVGAGWLQRHSETPWVQRVKRSLVPISIGLILAASYILIRSLETSAPSVLLTLASAAVVYFSRINAIWLIIFGTALGLLSAWLGAGWFQA</sequence>
<evidence type="ECO:0000313" key="9">
    <source>
        <dbReference type="Proteomes" id="UP001159100"/>
    </source>
</evidence>
<feature type="transmembrane region" description="Helical" evidence="7">
    <location>
        <begin position="138"/>
        <end position="154"/>
    </location>
</feature>
<accession>A0ABT6QV70</accession>
<feature type="transmembrane region" description="Helical" evidence="7">
    <location>
        <begin position="74"/>
        <end position="94"/>
    </location>
</feature>
<feature type="transmembrane region" description="Helical" evidence="7">
    <location>
        <begin position="44"/>
        <end position="67"/>
    </location>
</feature>
<evidence type="ECO:0000256" key="6">
    <source>
        <dbReference type="ARBA" id="ARBA00023136"/>
    </source>
</evidence>
<keyword evidence="3" id="KW-1003">Cell membrane</keyword>
<dbReference type="PANTHER" id="PTHR33567:SF3">
    <property type="entry name" value="CHROMATE ION TRANSPORTER (EUROFUNG)"/>
    <property type="match status" value="1"/>
</dbReference>
<evidence type="ECO:0000313" key="8">
    <source>
        <dbReference type="EMBL" id="MDI2594703.1"/>
    </source>
</evidence>
<dbReference type="Pfam" id="PF02417">
    <property type="entry name" value="Chromate_transp"/>
    <property type="match status" value="1"/>
</dbReference>
<evidence type="ECO:0000256" key="3">
    <source>
        <dbReference type="ARBA" id="ARBA00022475"/>
    </source>
</evidence>
<keyword evidence="9" id="KW-1185">Reference proteome</keyword>
<name>A0ABT6QV70_9PSED</name>
<evidence type="ECO:0000256" key="7">
    <source>
        <dbReference type="SAM" id="Phobius"/>
    </source>
</evidence>
<comment type="similarity">
    <text evidence="2">Belongs to the chromate ion transporter (CHR) (TC 2.A.51) family.</text>
</comment>
<feature type="transmembrane region" description="Helical" evidence="7">
    <location>
        <begin position="160"/>
        <end position="180"/>
    </location>
</feature>
<proteinExistence type="inferred from homology"/>
<evidence type="ECO:0000256" key="5">
    <source>
        <dbReference type="ARBA" id="ARBA00022989"/>
    </source>
</evidence>
<keyword evidence="4 7" id="KW-0812">Transmembrane</keyword>
<reference evidence="8 9" key="1">
    <citation type="submission" date="2023-02" db="EMBL/GenBank/DDBJ databases">
        <title>Pseudomonas chrutzelriedensis sp. nov., a potently antifungal strain isolated from moss.</title>
        <authorList>
            <person name="Schnyder A."/>
            <person name="Kalawong R."/>
            <person name="Eberl L."/>
            <person name="Agnoli K."/>
        </authorList>
    </citation>
    <scope>NUCLEOTIDE SEQUENCE [LARGE SCALE GENOMIC DNA]</scope>
    <source>
        <strain evidence="8 9">681</strain>
    </source>
</reference>
<evidence type="ECO:0000256" key="2">
    <source>
        <dbReference type="ARBA" id="ARBA00005262"/>
    </source>
</evidence>
<keyword evidence="5 7" id="KW-1133">Transmembrane helix</keyword>
<gene>
    <name evidence="8" type="ORF">POF45_25205</name>
</gene>
<dbReference type="EMBL" id="JARBWL010000002">
    <property type="protein sequence ID" value="MDI2594703.1"/>
    <property type="molecule type" value="Genomic_DNA"/>
</dbReference>
<protein>
    <submittedName>
        <fullName evidence="8">Chromate transporter</fullName>
    </submittedName>
</protein>
<evidence type="ECO:0000256" key="1">
    <source>
        <dbReference type="ARBA" id="ARBA00004651"/>
    </source>
</evidence>
<dbReference type="RefSeq" id="WP_282316979.1">
    <property type="nucleotide sequence ID" value="NZ_JARBWL010000002.1"/>
</dbReference>
<organism evidence="8 9">
    <name type="scientific">Pseudomonas fungipugnans</name>
    <dbReference type="NCBI Taxonomy" id="3024217"/>
    <lineage>
        <taxon>Bacteria</taxon>
        <taxon>Pseudomonadati</taxon>
        <taxon>Pseudomonadota</taxon>
        <taxon>Gammaproteobacteria</taxon>
        <taxon>Pseudomonadales</taxon>
        <taxon>Pseudomonadaceae</taxon>
        <taxon>Pseudomonas</taxon>
    </lineage>
</organism>